<dbReference type="GO" id="GO:0005737">
    <property type="term" value="C:cytoplasm"/>
    <property type="evidence" value="ECO:0007669"/>
    <property type="project" value="TreeGrafter"/>
</dbReference>
<dbReference type="InterPro" id="IPR036874">
    <property type="entry name" value="Carbonic_anhydrase_sf"/>
</dbReference>
<dbReference type="FunCoup" id="A0A3N4LMC8">
    <property type="interactions" value="76"/>
</dbReference>
<evidence type="ECO:0000256" key="9">
    <source>
        <dbReference type="PIRSR" id="PIRSR601765-1"/>
    </source>
</evidence>
<feature type="binding site" evidence="9">
    <location>
        <position position="54"/>
    </location>
    <ligand>
        <name>Zn(2+)</name>
        <dbReference type="ChEBI" id="CHEBI:29105"/>
    </ligand>
</feature>
<evidence type="ECO:0000256" key="6">
    <source>
        <dbReference type="ARBA" id="ARBA00023239"/>
    </source>
</evidence>
<feature type="binding site" evidence="9">
    <location>
        <position position="113"/>
    </location>
    <ligand>
        <name>Zn(2+)</name>
        <dbReference type="ChEBI" id="CHEBI:29105"/>
    </ligand>
</feature>
<protein>
    <recommendedName>
        <fullName evidence="3 10">Carbonic anhydrase</fullName>
        <ecNumber evidence="2 10">4.2.1.1</ecNumber>
    </recommendedName>
    <alternativeName>
        <fullName evidence="7 10">Carbonate dehydratase</fullName>
    </alternativeName>
</protein>
<dbReference type="GO" id="GO:0004089">
    <property type="term" value="F:carbonate dehydratase activity"/>
    <property type="evidence" value="ECO:0007669"/>
    <property type="project" value="UniProtKB-UniRule"/>
</dbReference>
<dbReference type="EC" id="4.2.1.1" evidence="2 10"/>
<dbReference type="STRING" id="1051890.A0A3N4LMC8"/>
<dbReference type="SUPFAM" id="SSF53056">
    <property type="entry name" value="beta-carbonic anhydrase, cab"/>
    <property type="match status" value="1"/>
</dbReference>
<comment type="cofactor">
    <cofactor evidence="9">
        <name>Zn(2+)</name>
        <dbReference type="ChEBI" id="CHEBI:29105"/>
    </cofactor>
    <text evidence="9">Binds 1 zinc ion per subunit.</text>
</comment>
<feature type="binding site" evidence="9">
    <location>
        <position position="110"/>
    </location>
    <ligand>
        <name>Zn(2+)</name>
        <dbReference type="ChEBI" id="CHEBI:29105"/>
    </ligand>
</feature>
<dbReference type="CDD" id="cd00883">
    <property type="entry name" value="beta_CA_cladeA"/>
    <property type="match status" value="1"/>
</dbReference>
<evidence type="ECO:0000313" key="12">
    <source>
        <dbReference type="Proteomes" id="UP000267821"/>
    </source>
</evidence>
<keyword evidence="6 10" id="KW-0456">Lyase</keyword>
<evidence type="ECO:0000256" key="8">
    <source>
        <dbReference type="ARBA" id="ARBA00048348"/>
    </source>
</evidence>
<dbReference type="GO" id="GO:0034599">
    <property type="term" value="P:cellular response to oxidative stress"/>
    <property type="evidence" value="ECO:0007669"/>
    <property type="project" value="TreeGrafter"/>
</dbReference>
<evidence type="ECO:0000256" key="5">
    <source>
        <dbReference type="ARBA" id="ARBA00022833"/>
    </source>
</evidence>
<feature type="binding site" evidence="9">
    <location>
        <position position="56"/>
    </location>
    <ligand>
        <name>Zn(2+)</name>
        <dbReference type="ChEBI" id="CHEBI:29105"/>
    </ligand>
</feature>
<dbReference type="EMBL" id="ML121543">
    <property type="protein sequence ID" value="RPB24044.1"/>
    <property type="molecule type" value="Genomic_DNA"/>
</dbReference>
<keyword evidence="4 9" id="KW-0479">Metal-binding</keyword>
<evidence type="ECO:0000256" key="3">
    <source>
        <dbReference type="ARBA" id="ARBA00014628"/>
    </source>
</evidence>
<dbReference type="GO" id="GO:0071244">
    <property type="term" value="P:cellular response to carbon dioxide"/>
    <property type="evidence" value="ECO:0007669"/>
    <property type="project" value="TreeGrafter"/>
</dbReference>
<dbReference type="Pfam" id="PF00484">
    <property type="entry name" value="Pro_CA"/>
    <property type="match status" value="1"/>
</dbReference>
<dbReference type="Gene3D" id="3.40.1050.10">
    <property type="entry name" value="Carbonic anhydrase"/>
    <property type="match status" value="1"/>
</dbReference>
<dbReference type="GO" id="GO:0015976">
    <property type="term" value="P:carbon utilization"/>
    <property type="evidence" value="ECO:0007669"/>
    <property type="project" value="InterPro"/>
</dbReference>
<comment type="catalytic activity">
    <reaction evidence="8 10">
        <text>hydrogencarbonate + H(+) = CO2 + H2O</text>
        <dbReference type="Rhea" id="RHEA:10748"/>
        <dbReference type="ChEBI" id="CHEBI:15377"/>
        <dbReference type="ChEBI" id="CHEBI:15378"/>
        <dbReference type="ChEBI" id="CHEBI:16526"/>
        <dbReference type="ChEBI" id="CHEBI:17544"/>
        <dbReference type="EC" id="4.2.1.1"/>
    </reaction>
</comment>
<evidence type="ECO:0000256" key="2">
    <source>
        <dbReference type="ARBA" id="ARBA00012925"/>
    </source>
</evidence>
<accession>A0A3N4LMC8</accession>
<dbReference type="InterPro" id="IPR001765">
    <property type="entry name" value="Carbonic_anhydrase"/>
</dbReference>
<evidence type="ECO:0000256" key="1">
    <source>
        <dbReference type="ARBA" id="ARBA00006217"/>
    </source>
</evidence>
<dbReference type="InterPro" id="IPR015892">
    <property type="entry name" value="Carbonic_anhydrase_CS"/>
</dbReference>
<evidence type="ECO:0000313" key="11">
    <source>
        <dbReference type="EMBL" id="RPB24044.1"/>
    </source>
</evidence>
<dbReference type="SMART" id="SM00947">
    <property type="entry name" value="Pro_CA"/>
    <property type="match status" value="1"/>
</dbReference>
<evidence type="ECO:0000256" key="10">
    <source>
        <dbReference type="RuleBase" id="RU003956"/>
    </source>
</evidence>
<dbReference type="AlphaFoldDB" id="A0A3N4LMC8"/>
<evidence type="ECO:0000256" key="4">
    <source>
        <dbReference type="ARBA" id="ARBA00022723"/>
    </source>
</evidence>
<comment type="function">
    <text evidence="10">Reversible hydration of carbon dioxide.</text>
</comment>
<dbReference type="FunFam" id="3.40.1050.10:FF:000001">
    <property type="entry name" value="Carbonic anhydrase"/>
    <property type="match status" value="1"/>
</dbReference>
<gene>
    <name evidence="11" type="ORF">L211DRAFT_203427</name>
</gene>
<reference evidence="11 12" key="1">
    <citation type="journal article" date="2018" name="Nat. Ecol. Evol.">
        <title>Pezizomycetes genomes reveal the molecular basis of ectomycorrhizal truffle lifestyle.</title>
        <authorList>
            <person name="Murat C."/>
            <person name="Payen T."/>
            <person name="Noel B."/>
            <person name="Kuo A."/>
            <person name="Morin E."/>
            <person name="Chen J."/>
            <person name="Kohler A."/>
            <person name="Krizsan K."/>
            <person name="Balestrini R."/>
            <person name="Da Silva C."/>
            <person name="Montanini B."/>
            <person name="Hainaut M."/>
            <person name="Levati E."/>
            <person name="Barry K.W."/>
            <person name="Belfiori B."/>
            <person name="Cichocki N."/>
            <person name="Clum A."/>
            <person name="Dockter R.B."/>
            <person name="Fauchery L."/>
            <person name="Guy J."/>
            <person name="Iotti M."/>
            <person name="Le Tacon F."/>
            <person name="Lindquist E.A."/>
            <person name="Lipzen A."/>
            <person name="Malagnac F."/>
            <person name="Mello A."/>
            <person name="Molinier V."/>
            <person name="Miyauchi S."/>
            <person name="Poulain J."/>
            <person name="Riccioni C."/>
            <person name="Rubini A."/>
            <person name="Sitrit Y."/>
            <person name="Splivallo R."/>
            <person name="Traeger S."/>
            <person name="Wang M."/>
            <person name="Zifcakova L."/>
            <person name="Wipf D."/>
            <person name="Zambonelli A."/>
            <person name="Paolocci F."/>
            <person name="Nowrousian M."/>
            <person name="Ottonello S."/>
            <person name="Baldrian P."/>
            <person name="Spatafora J.W."/>
            <person name="Henrissat B."/>
            <person name="Nagy L.G."/>
            <person name="Aury J.M."/>
            <person name="Wincker P."/>
            <person name="Grigoriev I.V."/>
            <person name="Bonfante P."/>
            <person name="Martin F.M."/>
        </authorList>
    </citation>
    <scope>NUCLEOTIDE SEQUENCE [LARGE SCALE GENOMIC DNA]</scope>
    <source>
        <strain evidence="11 12">ATCC MYA-4762</strain>
    </source>
</reference>
<organism evidence="11 12">
    <name type="scientific">Terfezia boudieri ATCC MYA-4762</name>
    <dbReference type="NCBI Taxonomy" id="1051890"/>
    <lineage>
        <taxon>Eukaryota</taxon>
        <taxon>Fungi</taxon>
        <taxon>Dikarya</taxon>
        <taxon>Ascomycota</taxon>
        <taxon>Pezizomycotina</taxon>
        <taxon>Pezizomycetes</taxon>
        <taxon>Pezizales</taxon>
        <taxon>Pezizaceae</taxon>
        <taxon>Terfezia</taxon>
    </lineage>
</organism>
<keyword evidence="12" id="KW-1185">Reference proteome</keyword>
<dbReference type="PANTHER" id="PTHR11002:SF76">
    <property type="entry name" value="CARBONIC ANHYDRASE"/>
    <property type="match status" value="1"/>
</dbReference>
<dbReference type="OrthoDB" id="10248475at2759"/>
<name>A0A3N4LMC8_9PEZI</name>
<dbReference type="InParanoid" id="A0A3N4LMC8"/>
<dbReference type="GO" id="GO:0008270">
    <property type="term" value="F:zinc ion binding"/>
    <property type="evidence" value="ECO:0007669"/>
    <property type="project" value="UniProtKB-UniRule"/>
</dbReference>
<keyword evidence="5 9" id="KW-0862">Zinc</keyword>
<sequence>MSNDPSVFCFSGSEYIETLLARNRAWAQRLSTDRPGLFPALAESQHPQILWIGCSDSRVPETSLLDLLPGEVFVHRNIANVLPNGDLSSLSVIQYAIEKLEVRHIIVCGHHNCGGVLAALGDKKLGLIDNWIKNIRDVRAKHKAELDTIDNPQEQCSRLVELNVIAQVHNLKRMANVQKAIKRGVQVHGLVYGVGTGRAEILEIPRDPDAESYVIKATPE</sequence>
<dbReference type="PROSITE" id="PS00705">
    <property type="entry name" value="PROK_CO2_ANHYDRASE_2"/>
    <property type="match status" value="1"/>
</dbReference>
<comment type="similarity">
    <text evidence="1 10">Belongs to the beta-class carbonic anhydrase family.</text>
</comment>
<dbReference type="PANTHER" id="PTHR11002">
    <property type="entry name" value="CARBONIC ANHYDRASE"/>
    <property type="match status" value="1"/>
</dbReference>
<proteinExistence type="inferred from homology"/>
<evidence type="ECO:0000256" key="7">
    <source>
        <dbReference type="ARBA" id="ARBA00031969"/>
    </source>
</evidence>
<dbReference type="Proteomes" id="UP000267821">
    <property type="component" value="Unassembled WGS sequence"/>
</dbReference>